<proteinExistence type="predicted"/>
<reference evidence="1" key="2">
    <citation type="submission" date="2019-06" db="EMBL/GenBank/DDBJ databases">
        <title>Genomics analysis of Aphanomyces spp. identifies a new class of oomycete effector associated with host adaptation.</title>
        <authorList>
            <person name="Gaulin E."/>
        </authorList>
    </citation>
    <scope>NUCLEOTIDE SEQUENCE</scope>
    <source>
        <strain evidence="1">CBS 578.67</strain>
    </source>
</reference>
<dbReference type="EMBL" id="VJMH01007238">
    <property type="protein sequence ID" value="KAF0684820.1"/>
    <property type="molecule type" value="Genomic_DNA"/>
</dbReference>
<organism evidence="2 3">
    <name type="scientific">Aphanomyces stellatus</name>
    <dbReference type="NCBI Taxonomy" id="120398"/>
    <lineage>
        <taxon>Eukaryota</taxon>
        <taxon>Sar</taxon>
        <taxon>Stramenopiles</taxon>
        <taxon>Oomycota</taxon>
        <taxon>Saprolegniomycetes</taxon>
        <taxon>Saprolegniales</taxon>
        <taxon>Verrucalvaceae</taxon>
        <taxon>Aphanomyces</taxon>
    </lineage>
</organism>
<evidence type="ECO:0000313" key="1">
    <source>
        <dbReference type="EMBL" id="KAF0684820.1"/>
    </source>
</evidence>
<gene>
    <name evidence="2" type="primary">Aste57867_23228</name>
    <name evidence="1" type="ORF">As57867_023157</name>
    <name evidence="2" type="ORF">ASTE57867_23228</name>
</gene>
<sequence length="177" mass="20605">MQYLFQFQDPQPRCVFCGANEMYQHFLFTCSFGQSVWQPFKQLQRQLECAFPRNAFELLFETPKPSDGYYVRGYLKIWPIVRACVYYQIWLQRADRTFRVDLTFKSPLEISLQAAGLIKLCDSSYKTCHSRKDTSKCSTCSSNSVETRGSSNSFFLRCPRLSSPRAHSPSNRCPRSL</sequence>
<dbReference type="Proteomes" id="UP000332933">
    <property type="component" value="Unassembled WGS sequence"/>
</dbReference>
<evidence type="ECO:0000313" key="2">
    <source>
        <dbReference type="EMBL" id="VFT99873.1"/>
    </source>
</evidence>
<dbReference type="EMBL" id="CAADRA010007264">
    <property type="protein sequence ID" value="VFT99873.1"/>
    <property type="molecule type" value="Genomic_DNA"/>
</dbReference>
<name>A0A485LNT9_9STRA</name>
<keyword evidence="3" id="KW-1185">Reference proteome</keyword>
<accession>A0A485LNT9</accession>
<dbReference type="AlphaFoldDB" id="A0A485LNT9"/>
<evidence type="ECO:0000313" key="3">
    <source>
        <dbReference type="Proteomes" id="UP000332933"/>
    </source>
</evidence>
<protein>
    <submittedName>
        <fullName evidence="2">Aste57867_23228 protein</fullName>
    </submittedName>
</protein>
<dbReference type="OrthoDB" id="73834at2759"/>
<reference evidence="2 3" key="1">
    <citation type="submission" date="2019-03" db="EMBL/GenBank/DDBJ databases">
        <authorList>
            <person name="Gaulin E."/>
            <person name="Dumas B."/>
        </authorList>
    </citation>
    <scope>NUCLEOTIDE SEQUENCE [LARGE SCALE GENOMIC DNA]</scope>
    <source>
        <strain evidence="2">CBS 568.67</strain>
    </source>
</reference>